<accession>A0ABT1TTK4</accession>
<comment type="caution">
    <text evidence="1">The sequence shown here is derived from an EMBL/GenBank/DDBJ whole genome shotgun (WGS) entry which is preliminary data.</text>
</comment>
<dbReference type="GO" id="GO:0016301">
    <property type="term" value="F:kinase activity"/>
    <property type="evidence" value="ECO:0007669"/>
    <property type="project" value="UniProtKB-KW"/>
</dbReference>
<dbReference type="Gene3D" id="3.40.50.300">
    <property type="entry name" value="P-loop containing nucleotide triphosphate hydrolases"/>
    <property type="match status" value="1"/>
</dbReference>
<dbReference type="Proteomes" id="UP001524570">
    <property type="component" value="Unassembled WGS sequence"/>
</dbReference>
<dbReference type="RefSeq" id="WP_256606778.1">
    <property type="nucleotide sequence ID" value="NZ_JANIBL010000024.1"/>
</dbReference>
<keyword evidence="1" id="KW-0418">Kinase</keyword>
<gene>
    <name evidence="1" type="ORF">NP589_09575</name>
</gene>
<dbReference type="EMBL" id="JANIBL010000024">
    <property type="protein sequence ID" value="MCQ8117676.1"/>
    <property type="molecule type" value="Genomic_DNA"/>
</dbReference>
<dbReference type="InterPro" id="IPR027600">
    <property type="entry name" value="HprK-rel_A"/>
</dbReference>
<dbReference type="SUPFAM" id="SSF53795">
    <property type="entry name" value="PEP carboxykinase-like"/>
    <property type="match status" value="1"/>
</dbReference>
<keyword evidence="2" id="KW-1185">Reference proteome</keyword>
<name>A0ABT1TTK4_9GAMM</name>
<organism evidence="1 2">
    <name type="scientific">Methylomonas rosea</name>
    <dbReference type="NCBI Taxonomy" id="2952227"/>
    <lineage>
        <taxon>Bacteria</taxon>
        <taxon>Pseudomonadati</taxon>
        <taxon>Pseudomonadota</taxon>
        <taxon>Gammaproteobacteria</taxon>
        <taxon>Methylococcales</taxon>
        <taxon>Methylococcaceae</taxon>
        <taxon>Methylomonas</taxon>
    </lineage>
</organism>
<protein>
    <submittedName>
        <fullName evidence="1">HprK-related kinase A</fullName>
    </submittedName>
</protein>
<evidence type="ECO:0000313" key="2">
    <source>
        <dbReference type="Proteomes" id="UP001524570"/>
    </source>
</evidence>
<dbReference type="InterPro" id="IPR027417">
    <property type="entry name" value="P-loop_NTPase"/>
</dbReference>
<proteinExistence type="predicted"/>
<keyword evidence="1" id="KW-0808">Transferase</keyword>
<reference evidence="1 2" key="1">
    <citation type="submission" date="2022-07" db="EMBL/GenBank/DDBJ databases">
        <title>Methylomonas rivi sp. nov., Methylomonas rosea sp. nov., Methylomonas aureus sp. nov. and Methylomonas subterranea sp. nov., four novel methanotrophs isolated from a freshwater creek and the deep terrestrial subsurface.</title>
        <authorList>
            <person name="Abin C."/>
            <person name="Sankaranarayanan K."/>
            <person name="Garner C."/>
            <person name="Sindelar R."/>
            <person name="Kotary K."/>
            <person name="Garner R."/>
            <person name="Barclay S."/>
            <person name="Lawson P."/>
            <person name="Krumholz L."/>
        </authorList>
    </citation>
    <scope>NUCLEOTIDE SEQUENCE [LARGE SCALE GENOMIC DNA]</scope>
    <source>
        <strain evidence="1 2">WSC-7</strain>
    </source>
</reference>
<evidence type="ECO:0000313" key="1">
    <source>
        <dbReference type="EMBL" id="MCQ8117676.1"/>
    </source>
</evidence>
<dbReference type="NCBIfam" id="TIGR04352">
    <property type="entry name" value="HprK_rel_A"/>
    <property type="match status" value="1"/>
</dbReference>
<sequence>MNGPFPISDLIASGQLVIRIGPFSIRIHSTIPLVQRGILELYSAYSILPPDTFCDFYVRLIQPSGVRRFFRKQVLFAFDQFMPFKPLPYAQAFPFFEWGLNWCISGYSHRFLIVHAAVVEKYGKALILPGAPGSGKSTLCAALINNGWRLLSDELTLVDRATGHVVPVPRPVSLKNESISVIADTFPTCQFSPIVHDTLKGSVCLMKPPADSVEKAGQTAIPCLVVFPKYQAESSLSLTAVPRAEAFMRLADLSFNYSVLGAQGFETMTGLVKSCEAYDFIYDGDFNQASDLFVQLLDDVQQRVA</sequence>